<dbReference type="PANTHER" id="PTHR30217">
    <property type="entry name" value="PEPTIDASE U32 FAMILY"/>
    <property type="match status" value="1"/>
</dbReference>
<dbReference type="InterPro" id="IPR020988">
    <property type="entry name" value="Pept_U32_collagenase"/>
</dbReference>
<dbReference type="PANTHER" id="PTHR30217:SF10">
    <property type="entry name" value="23S RRNA 5-HYDROXYCYTIDINE C2501 SYNTHASE"/>
    <property type="match status" value="1"/>
</dbReference>
<keyword evidence="4" id="KW-0645">Protease</keyword>
<accession>A0A1L3Q487</accession>
<dbReference type="Proteomes" id="UP000267921">
    <property type="component" value="Unassembled WGS sequence"/>
</dbReference>
<dbReference type="OrthoDB" id="51464at2157"/>
<dbReference type="KEGG" id="mhaz:BHR79_09500"/>
<name>A0A1L3Q487_9EURY</name>
<evidence type="ECO:0000313" key="6">
    <source>
        <dbReference type="Proteomes" id="UP000198669"/>
    </source>
</evidence>
<gene>
    <name evidence="2" type="ORF">BHR79_09500</name>
    <name evidence="3" type="ORF">EFE40_05765</name>
    <name evidence="4" type="ORF">SAMN04515625_0816</name>
</gene>
<dbReference type="Proteomes" id="UP000198669">
    <property type="component" value="Unassembled WGS sequence"/>
</dbReference>
<feature type="domain" description="Peptidase U32 collagenase" evidence="1">
    <location>
        <begin position="403"/>
        <end position="516"/>
    </location>
</feature>
<reference evidence="2 5" key="1">
    <citation type="submission" date="2016-10" db="EMBL/GenBank/DDBJ databases">
        <title>Methanohalophilus halophilus.</title>
        <authorList>
            <person name="L'haridon S."/>
        </authorList>
    </citation>
    <scope>NUCLEOTIDE SEQUENCE [LARGE SCALE GENOMIC DNA]</scope>
    <source>
        <strain evidence="2 5">Z-7982</strain>
    </source>
</reference>
<keyword evidence="5" id="KW-1185">Reference proteome</keyword>
<evidence type="ECO:0000313" key="2">
    <source>
        <dbReference type="EMBL" id="APH39692.1"/>
    </source>
</evidence>
<evidence type="ECO:0000313" key="5">
    <source>
        <dbReference type="Proteomes" id="UP000186879"/>
    </source>
</evidence>
<evidence type="ECO:0000313" key="7">
    <source>
        <dbReference type="Proteomes" id="UP000267921"/>
    </source>
</evidence>
<dbReference type="GeneID" id="30584005"/>
<dbReference type="EMBL" id="CP017921">
    <property type="protein sequence ID" value="APH39692.1"/>
    <property type="molecule type" value="Genomic_DNA"/>
</dbReference>
<dbReference type="STRING" id="2177.BHR79_09500"/>
<sequence length="814" mass="90972">MAKHPDKITPPEILSPAGNYDALLGAIKGGTDAIYLGVGEFNARQGASNFTPEEMENAIDLAHLHGISVYLAFNVPVKETELQDAIDVIDRAYAAGIDAVIMRDLGFIELVKKNYPDLPIHGSTQLNTNNTETVKFLEKLGLSRIIVARELDTAELKHIIDSTDMDIEIFAHGALCYSYSGQCLFSSFAANRSANRGACAQPCRWKFDLFINGKNMNHHIGGVSPISCAELCTLPGLEELINTGIKSLKIEGRMKRAEYVTASSEIYKETAEITCQDEKPDSNWLQERENDLAKLFYRGFTRGFVLGDRNVTHPEYSSSYGAFLGKTRRVKRSKNAASIKVKLNQTLEVNDGISIHTKQRMLGSKVERLTVDGGDVEVAEKGSIPYIHISPKTVKSVKTGDDVYLNTDVSLLEEMGERDVKKVPVNFQIRANIGRQLEITASAGDIEVLHVSDYLIQEPKKAPTSVEQITDIIKRLGDTPYVADKIELKGEEDIFIPLGELTRTRRSVVEKLQQKQLERFHRHPKNPKLPAAKHKTGNKIPGKLLLSVEVADIEGAKAAADSGADVIYIPADLFDKVENNKELVLKVKRDNIEIVFTLPAIIHEKELEEWTNVLRKIKIKEYTVGCGEPGILSLAHQMEIKCVALKSFTIFNSPTTNVLQANGASRVILSPEITLEEMKNVVQASDNTIQFEAIAYGRQQLLVTEHDLLKPIVEKGFYGEDSNAFLQHKKKDRYPIKRWRNRTVIYDSHVINMLNNLDDMKNTGIDYLRLEFSHESNRKIASVVSDFRNILDGKSKKNITDSKVYSKGLYYSGI</sequence>
<dbReference type="EMBL" id="FNMU01000002">
    <property type="protein sequence ID" value="SDW35984.1"/>
    <property type="molecule type" value="Genomic_DNA"/>
</dbReference>
<dbReference type="Pfam" id="PF12392">
    <property type="entry name" value="DUF3656"/>
    <property type="match status" value="1"/>
</dbReference>
<dbReference type="EMBL" id="RJJG01000004">
    <property type="protein sequence ID" value="RNI08973.1"/>
    <property type="molecule type" value="Genomic_DNA"/>
</dbReference>
<proteinExistence type="predicted"/>
<protein>
    <submittedName>
        <fullName evidence="4">Putative protease</fullName>
    </submittedName>
    <submittedName>
        <fullName evidence="3">U32 family peptidase</fullName>
    </submittedName>
</protein>
<reference evidence="4 6" key="2">
    <citation type="submission" date="2016-10" db="EMBL/GenBank/DDBJ databases">
        <authorList>
            <person name="de Groot N.N."/>
        </authorList>
    </citation>
    <scope>NUCLEOTIDE SEQUENCE [LARGE SCALE GENOMIC DNA]</scope>
    <source>
        <strain evidence="4 6">Z-7982</strain>
    </source>
</reference>
<dbReference type="GO" id="GO:0006508">
    <property type="term" value="P:proteolysis"/>
    <property type="evidence" value="ECO:0007669"/>
    <property type="project" value="UniProtKB-KW"/>
</dbReference>
<reference evidence="3 7" key="3">
    <citation type="submission" date="2018-10" db="EMBL/GenBank/DDBJ databases">
        <title>Cultivation of a novel Methanohalophilus strain from Kebrit Deep of the Red Sea and a genomic comparison of members of the genus Methanohalophilus.</title>
        <authorList>
            <person name="Guan Y."/>
            <person name="Ngugi D.K."/>
            <person name="Stingl U."/>
        </authorList>
    </citation>
    <scope>NUCLEOTIDE SEQUENCE [LARGE SCALE GENOMIC DNA]</scope>
    <source>
        <strain evidence="3 7">DSM 3094</strain>
    </source>
</reference>
<evidence type="ECO:0000313" key="4">
    <source>
        <dbReference type="EMBL" id="SDW35984.1"/>
    </source>
</evidence>
<dbReference type="Pfam" id="PF01136">
    <property type="entry name" value="Peptidase_U32"/>
    <property type="match status" value="2"/>
</dbReference>
<evidence type="ECO:0000313" key="3">
    <source>
        <dbReference type="EMBL" id="RNI08973.1"/>
    </source>
</evidence>
<dbReference type="AlphaFoldDB" id="A0A1L3Q487"/>
<dbReference type="Proteomes" id="UP000186879">
    <property type="component" value="Chromosome"/>
</dbReference>
<evidence type="ECO:0000259" key="1">
    <source>
        <dbReference type="Pfam" id="PF12392"/>
    </source>
</evidence>
<keyword evidence="4" id="KW-0378">Hydrolase</keyword>
<dbReference type="InterPro" id="IPR051454">
    <property type="entry name" value="RNA/ubiquinone_mod_enzymes"/>
</dbReference>
<dbReference type="RefSeq" id="WP_072562109.1">
    <property type="nucleotide sequence ID" value="NZ_CP017921.1"/>
</dbReference>
<dbReference type="InterPro" id="IPR001539">
    <property type="entry name" value="Peptidase_U32"/>
</dbReference>
<organism evidence="2 5">
    <name type="scientific">Methanohalophilus halophilus</name>
    <dbReference type="NCBI Taxonomy" id="2177"/>
    <lineage>
        <taxon>Archaea</taxon>
        <taxon>Methanobacteriati</taxon>
        <taxon>Methanobacteriota</taxon>
        <taxon>Stenosarchaea group</taxon>
        <taxon>Methanomicrobia</taxon>
        <taxon>Methanosarcinales</taxon>
        <taxon>Methanosarcinaceae</taxon>
        <taxon>Methanohalophilus</taxon>
    </lineage>
</organism>
<dbReference type="GO" id="GO:0008233">
    <property type="term" value="F:peptidase activity"/>
    <property type="evidence" value="ECO:0007669"/>
    <property type="project" value="UniProtKB-KW"/>
</dbReference>